<proteinExistence type="inferred from homology"/>
<dbReference type="Proteomes" id="UP001203297">
    <property type="component" value="Unassembled WGS sequence"/>
</dbReference>
<dbReference type="NCBIfam" id="TIGR00639">
    <property type="entry name" value="PurN"/>
    <property type="match status" value="1"/>
</dbReference>
<gene>
    <name evidence="11" type="ORF">B0F90DRAFT_1871419</name>
</gene>
<evidence type="ECO:0000259" key="10">
    <source>
        <dbReference type="Pfam" id="PF00551"/>
    </source>
</evidence>
<evidence type="ECO:0000256" key="5">
    <source>
        <dbReference type="ARBA" id="ARBA00022755"/>
    </source>
</evidence>
<evidence type="ECO:0000256" key="7">
    <source>
        <dbReference type="ARBA" id="ARBA00041324"/>
    </source>
</evidence>
<evidence type="ECO:0000256" key="4">
    <source>
        <dbReference type="ARBA" id="ARBA00022679"/>
    </source>
</evidence>
<comment type="caution">
    <text evidence="11">The sequence shown here is derived from an EMBL/GenBank/DDBJ whole genome shotgun (WGS) entry which is preliminary data.</text>
</comment>
<dbReference type="PANTHER" id="PTHR43369:SF2">
    <property type="entry name" value="PHOSPHORIBOSYLGLYCINAMIDE FORMYLTRANSFERASE"/>
    <property type="match status" value="1"/>
</dbReference>
<evidence type="ECO:0000256" key="8">
    <source>
        <dbReference type="ARBA" id="ARBA00041682"/>
    </source>
</evidence>
<evidence type="ECO:0000256" key="3">
    <source>
        <dbReference type="ARBA" id="ARBA00022076"/>
    </source>
</evidence>
<keyword evidence="12" id="KW-1185">Reference proteome</keyword>
<accession>A0AAD4QLU0</accession>
<evidence type="ECO:0000256" key="9">
    <source>
        <dbReference type="ARBA" id="ARBA00047664"/>
    </source>
</evidence>
<dbReference type="GO" id="GO:0004644">
    <property type="term" value="F:phosphoribosylglycinamide formyltransferase activity"/>
    <property type="evidence" value="ECO:0007669"/>
    <property type="project" value="UniProtKB-EC"/>
</dbReference>
<dbReference type="PANTHER" id="PTHR43369">
    <property type="entry name" value="PHOSPHORIBOSYLGLYCINAMIDE FORMYLTRANSFERASE"/>
    <property type="match status" value="1"/>
</dbReference>
<dbReference type="InterPro" id="IPR001555">
    <property type="entry name" value="GART_AS"/>
</dbReference>
<dbReference type="InterPro" id="IPR002376">
    <property type="entry name" value="Formyl_transf_N"/>
</dbReference>
<keyword evidence="4 11" id="KW-0808">Transferase</keyword>
<dbReference type="AlphaFoldDB" id="A0AAD4QLU0"/>
<keyword evidence="5" id="KW-0658">Purine biosynthesis</keyword>
<dbReference type="InterPro" id="IPR036477">
    <property type="entry name" value="Formyl_transf_N_sf"/>
</dbReference>
<dbReference type="InterPro" id="IPR004607">
    <property type="entry name" value="GART"/>
</dbReference>
<comment type="pathway">
    <text evidence="1">Purine metabolism; IMP biosynthesis via de novo pathway; N(2)-formyl-N(1)-(5-phospho-D-ribosyl)glycinamide from N(1)-(5-phospho-D-ribosyl)glycinamide (10-formyl THF route): step 1/1.</text>
</comment>
<dbReference type="EC" id="2.1.2.2" evidence="2"/>
<protein>
    <recommendedName>
        <fullName evidence="3">Phosphoribosylglycinamide formyltransferase</fullName>
        <ecNumber evidence="2">2.1.2.2</ecNumber>
    </recommendedName>
    <alternativeName>
        <fullName evidence="8">5'-phosphoribosylglycinamide transformylase</fullName>
    </alternativeName>
    <alternativeName>
        <fullName evidence="7">GAR transformylase</fullName>
    </alternativeName>
</protein>
<organism evidence="11 12">
    <name type="scientific">Multifurca ochricompacta</name>
    <dbReference type="NCBI Taxonomy" id="376703"/>
    <lineage>
        <taxon>Eukaryota</taxon>
        <taxon>Fungi</taxon>
        <taxon>Dikarya</taxon>
        <taxon>Basidiomycota</taxon>
        <taxon>Agaricomycotina</taxon>
        <taxon>Agaricomycetes</taxon>
        <taxon>Russulales</taxon>
        <taxon>Russulaceae</taxon>
        <taxon>Multifurca</taxon>
    </lineage>
</organism>
<evidence type="ECO:0000256" key="2">
    <source>
        <dbReference type="ARBA" id="ARBA00012254"/>
    </source>
</evidence>
<dbReference type="EMBL" id="WTXG01000037">
    <property type="protein sequence ID" value="KAI0297468.1"/>
    <property type="molecule type" value="Genomic_DNA"/>
</dbReference>
<name>A0AAD4QLU0_9AGAM</name>
<dbReference type="CDD" id="cd08645">
    <property type="entry name" value="FMT_core_GART"/>
    <property type="match status" value="1"/>
</dbReference>
<evidence type="ECO:0000313" key="12">
    <source>
        <dbReference type="Proteomes" id="UP001203297"/>
    </source>
</evidence>
<dbReference type="PROSITE" id="PS00373">
    <property type="entry name" value="GART"/>
    <property type="match status" value="1"/>
</dbReference>
<dbReference type="Pfam" id="PF00551">
    <property type="entry name" value="Formyl_trans_N"/>
    <property type="match status" value="1"/>
</dbReference>
<feature type="domain" description="Formyl transferase N-terminal" evidence="10">
    <location>
        <begin position="72"/>
        <end position="266"/>
    </location>
</feature>
<dbReference type="SUPFAM" id="SSF53328">
    <property type="entry name" value="Formyltransferase"/>
    <property type="match status" value="1"/>
</dbReference>
<evidence type="ECO:0000256" key="6">
    <source>
        <dbReference type="ARBA" id="ARBA00038440"/>
    </source>
</evidence>
<evidence type="ECO:0000256" key="1">
    <source>
        <dbReference type="ARBA" id="ARBA00005054"/>
    </source>
</evidence>
<dbReference type="GO" id="GO:0005737">
    <property type="term" value="C:cytoplasm"/>
    <property type="evidence" value="ECO:0007669"/>
    <property type="project" value="TreeGrafter"/>
</dbReference>
<sequence length="278" mass="31413">MDAHKISANQAKEQWWWSKFKEKDKDKDSHPWVGKVLSSAHNQSVSVSQNTTTLRMADAAQQQQQQRRRRRRIVVLISGSGTNLQALIDAQNTPALPDVEIVLVISNRKAAYGLTRAANADPPIPTGYLALQPYLKADPKRTRDTYDVEIARMVLEARPDIVVLAGWMHVFSEGFLDTVGQQRQLTVINLHPALPGAFDGAHAIERSYEAFQKGEVEKVGAMVHRVVKEVDRGEPVIVREVEIKKDESLEAYEERLHRTEWEIIVEGTRKVLDEIPPT</sequence>
<comment type="catalytic activity">
    <reaction evidence="9">
        <text>N(1)-(5-phospho-beta-D-ribosyl)glycinamide + (6R)-10-formyltetrahydrofolate = N(2)-formyl-N(1)-(5-phospho-beta-D-ribosyl)glycinamide + (6S)-5,6,7,8-tetrahydrofolate + H(+)</text>
        <dbReference type="Rhea" id="RHEA:15053"/>
        <dbReference type="ChEBI" id="CHEBI:15378"/>
        <dbReference type="ChEBI" id="CHEBI:57453"/>
        <dbReference type="ChEBI" id="CHEBI:143788"/>
        <dbReference type="ChEBI" id="CHEBI:147286"/>
        <dbReference type="ChEBI" id="CHEBI:195366"/>
        <dbReference type="EC" id="2.1.2.2"/>
    </reaction>
</comment>
<comment type="similarity">
    <text evidence="6">Belongs to the GART family.</text>
</comment>
<dbReference type="FunFam" id="3.40.50.170:FF:000009">
    <property type="entry name" value="Phosphoribosylglycinamide formyltransferase (Eurofung)"/>
    <property type="match status" value="1"/>
</dbReference>
<reference evidence="11" key="1">
    <citation type="journal article" date="2022" name="New Phytol.">
        <title>Evolutionary transition to the ectomycorrhizal habit in the genomes of a hyperdiverse lineage of mushroom-forming fungi.</title>
        <authorList>
            <person name="Looney B."/>
            <person name="Miyauchi S."/>
            <person name="Morin E."/>
            <person name="Drula E."/>
            <person name="Courty P.E."/>
            <person name="Kohler A."/>
            <person name="Kuo A."/>
            <person name="LaButti K."/>
            <person name="Pangilinan J."/>
            <person name="Lipzen A."/>
            <person name="Riley R."/>
            <person name="Andreopoulos W."/>
            <person name="He G."/>
            <person name="Johnson J."/>
            <person name="Nolan M."/>
            <person name="Tritt A."/>
            <person name="Barry K.W."/>
            <person name="Grigoriev I.V."/>
            <person name="Nagy L.G."/>
            <person name="Hibbett D."/>
            <person name="Henrissat B."/>
            <person name="Matheny P.B."/>
            <person name="Labbe J."/>
            <person name="Martin F.M."/>
        </authorList>
    </citation>
    <scope>NUCLEOTIDE SEQUENCE</scope>
    <source>
        <strain evidence="11">BPL690</strain>
    </source>
</reference>
<dbReference type="GO" id="GO:0006189">
    <property type="term" value="P:'de novo' IMP biosynthetic process"/>
    <property type="evidence" value="ECO:0007669"/>
    <property type="project" value="InterPro"/>
</dbReference>
<dbReference type="Gene3D" id="3.40.50.170">
    <property type="entry name" value="Formyl transferase, N-terminal domain"/>
    <property type="match status" value="1"/>
</dbReference>
<evidence type="ECO:0000313" key="11">
    <source>
        <dbReference type="EMBL" id="KAI0297468.1"/>
    </source>
</evidence>